<dbReference type="EMBL" id="KB096502">
    <property type="protein sequence ID" value="ESO04167.1"/>
    <property type="molecule type" value="Genomic_DNA"/>
</dbReference>
<name>T1F5F5_HELRO</name>
<evidence type="ECO:0000256" key="1">
    <source>
        <dbReference type="SAM" id="MobiDB-lite"/>
    </source>
</evidence>
<evidence type="ECO:0000313" key="4">
    <source>
        <dbReference type="EMBL" id="ESO04167.1"/>
    </source>
</evidence>
<keyword evidence="3" id="KW-0732">Signal</keyword>
<keyword evidence="2" id="KW-1133">Transmembrane helix</keyword>
<dbReference type="KEGG" id="hro:HELRODRAFT_172509"/>
<dbReference type="RefSeq" id="XP_009017436.1">
    <property type="nucleotide sequence ID" value="XM_009019188.1"/>
</dbReference>
<dbReference type="CTD" id="20204054"/>
<reference evidence="4 6" key="2">
    <citation type="journal article" date="2013" name="Nature">
        <title>Insights into bilaterian evolution from three spiralian genomes.</title>
        <authorList>
            <person name="Simakov O."/>
            <person name="Marletaz F."/>
            <person name="Cho S.J."/>
            <person name="Edsinger-Gonzales E."/>
            <person name="Havlak P."/>
            <person name="Hellsten U."/>
            <person name="Kuo D.H."/>
            <person name="Larsson T."/>
            <person name="Lv J."/>
            <person name="Arendt D."/>
            <person name="Savage R."/>
            <person name="Osoegawa K."/>
            <person name="de Jong P."/>
            <person name="Grimwood J."/>
            <person name="Chapman J.A."/>
            <person name="Shapiro H."/>
            <person name="Aerts A."/>
            <person name="Otillar R.P."/>
            <person name="Terry A.Y."/>
            <person name="Boore J.L."/>
            <person name="Grigoriev I.V."/>
            <person name="Lindberg D.R."/>
            <person name="Seaver E.C."/>
            <person name="Weisblat D.A."/>
            <person name="Putnam N.H."/>
            <person name="Rokhsar D.S."/>
        </authorList>
    </citation>
    <scope>NUCLEOTIDE SEQUENCE</scope>
</reference>
<dbReference type="AlphaFoldDB" id="T1F5F5"/>
<evidence type="ECO:0000256" key="2">
    <source>
        <dbReference type="SAM" id="Phobius"/>
    </source>
</evidence>
<dbReference type="HOGENOM" id="CLU_763491_0_0_1"/>
<dbReference type="InParanoid" id="T1F5F5"/>
<feature type="signal peptide" evidence="3">
    <location>
        <begin position="1"/>
        <end position="17"/>
    </location>
</feature>
<dbReference type="Proteomes" id="UP000015101">
    <property type="component" value="Unassembled WGS sequence"/>
</dbReference>
<dbReference type="EMBL" id="AMQM01004254">
    <property type="status" value="NOT_ANNOTATED_CDS"/>
    <property type="molecule type" value="Genomic_DNA"/>
</dbReference>
<dbReference type="EnsemblMetazoa" id="HelroT172509">
    <property type="protein sequence ID" value="HelroP172509"/>
    <property type="gene ID" value="HelroG172509"/>
</dbReference>
<dbReference type="GeneID" id="20204054"/>
<feature type="chain" id="PRO_5010980246" evidence="3">
    <location>
        <begin position="18"/>
        <end position="363"/>
    </location>
</feature>
<evidence type="ECO:0000256" key="3">
    <source>
        <dbReference type="SAM" id="SignalP"/>
    </source>
</evidence>
<evidence type="ECO:0000313" key="5">
    <source>
        <dbReference type="EnsemblMetazoa" id="HelroP172509"/>
    </source>
</evidence>
<evidence type="ECO:0000313" key="6">
    <source>
        <dbReference type="Proteomes" id="UP000015101"/>
    </source>
</evidence>
<feature type="transmembrane region" description="Helical" evidence="2">
    <location>
        <begin position="216"/>
        <end position="238"/>
    </location>
</feature>
<keyword evidence="2" id="KW-0472">Membrane</keyword>
<keyword evidence="6" id="KW-1185">Reference proteome</keyword>
<organism evidence="5 6">
    <name type="scientific">Helobdella robusta</name>
    <name type="common">Californian leech</name>
    <dbReference type="NCBI Taxonomy" id="6412"/>
    <lineage>
        <taxon>Eukaryota</taxon>
        <taxon>Metazoa</taxon>
        <taxon>Spiralia</taxon>
        <taxon>Lophotrochozoa</taxon>
        <taxon>Annelida</taxon>
        <taxon>Clitellata</taxon>
        <taxon>Hirudinea</taxon>
        <taxon>Rhynchobdellida</taxon>
        <taxon>Glossiphoniidae</taxon>
        <taxon>Helobdella</taxon>
    </lineage>
</organism>
<reference evidence="6" key="1">
    <citation type="submission" date="2012-12" db="EMBL/GenBank/DDBJ databases">
        <authorList>
            <person name="Hellsten U."/>
            <person name="Grimwood J."/>
            <person name="Chapman J.A."/>
            <person name="Shapiro H."/>
            <person name="Aerts A."/>
            <person name="Otillar R.P."/>
            <person name="Terry A.Y."/>
            <person name="Boore J.L."/>
            <person name="Simakov O."/>
            <person name="Marletaz F."/>
            <person name="Cho S.-J."/>
            <person name="Edsinger-Gonzales E."/>
            <person name="Havlak P."/>
            <person name="Kuo D.-H."/>
            <person name="Larsson T."/>
            <person name="Lv J."/>
            <person name="Arendt D."/>
            <person name="Savage R."/>
            <person name="Osoegawa K."/>
            <person name="de Jong P."/>
            <person name="Lindberg D.R."/>
            <person name="Seaver E.C."/>
            <person name="Weisblat D.A."/>
            <person name="Putnam N.H."/>
            <person name="Grigoriev I.V."/>
            <person name="Rokhsar D.S."/>
        </authorList>
    </citation>
    <scope>NUCLEOTIDE SEQUENCE</scope>
</reference>
<proteinExistence type="predicted"/>
<feature type="region of interest" description="Disordered" evidence="1">
    <location>
        <begin position="270"/>
        <end position="292"/>
    </location>
</feature>
<gene>
    <name evidence="5" type="primary">20204054</name>
    <name evidence="4" type="ORF">HELRODRAFT_172509</name>
</gene>
<keyword evidence="2" id="KW-0812">Transmembrane</keyword>
<accession>T1F5F5</accession>
<sequence length="363" mass="40577">MVSKMTVWMVLAISSLASVPAGKEEKIHMKVMCKEKCTLFTDGRLVQETKRISVKDWKRGIFISLDRPTNFDDKGWPQAMTVTNLSTCLSQQNQLIGSPSSVLCGPSYFPSTESSPWIWSNVSLTLPIQSNQTNGKSKRSLKSLVSGGNVAGIPDPKMIRALLKYAGFNAMRTVCRIKVAHVEAAYYDYNYPQPAPKQQSFTTVGTFGRVMSAISVGLKATLGIFSIFGFGMVFFMIFKPKTFANFVEKHRSFSFLRRFVRVKAGDGGNAIKGEERKGKNESASEGKRDNELGEGETAKTTFLLNIFRFLKNKKTIQSVSRSLTFCIHPGLSDGFVVKVAWCRFAVNEFEYDKKIPAYHMLRV</sequence>
<protein>
    <submittedName>
        <fullName evidence="4 5">Uncharacterized protein</fullName>
    </submittedName>
</protein>
<feature type="compositionally biased region" description="Basic and acidic residues" evidence="1">
    <location>
        <begin position="272"/>
        <end position="291"/>
    </location>
</feature>
<reference evidence="5" key="3">
    <citation type="submission" date="2015-06" db="UniProtKB">
        <authorList>
            <consortium name="EnsemblMetazoa"/>
        </authorList>
    </citation>
    <scope>IDENTIFICATION</scope>
</reference>